<keyword evidence="4" id="KW-0472">Membrane</keyword>
<dbReference type="PROSITE" id="PS50088">
    <property type="entry name" value="ANK_REPEAT"/>
    <property type="match status" value="5"/>
</dbReference>
<dbReference type="Pfam" id="PF12796">
    <property type="entry name" value="Ank_2"/>
    <property type="match status" value="2"/>
</dbReference>
<feature type="repeat" description="ANK" evidence="3">
    <location>
        <begin position="205"/>
        <end position="237"/>
    </location>
</feature>
<dbReference type="SMR" id="A2FZ81"/>
<dbReference type="InterPro" id="IPR002110">
    <property type="entry name" value="Ankyrin_rpt"/>
</dbReference>
<dbReference type="STRING" id="5722.A2FZ81"/>
<dbReference type="VEuPathDB" id="TrichDB:TVAG_366950"/>
<dbReference type="InterPro" id="IPR036770">
    <property type="entry name" value="Ankyrin_rpt-contain_sf"/>
</dbReference>
<keyword evidence="2 3" id="KW-0040">ANK repeat</keyword>
<organism evidence="6 7">
    <name type="scientific">Trichomonas vaginalis (strain ATCC PRA-98 / G3)</name>
    <dbReference type="NCBI Taxonomy" id="412133"/>
    <lineage>
        <taxon>Eukaryota</taxon>
        <taxon>Metamonada</taxon>
        <taxon>Parabasalia</taxon>
        <taxon>Trichomonadida</taxon>
        <taxon>Trichomonadidae</taxon>
        <taxon>Trichomonas</taxon>
    </lineage>
</organism>
<evidence type="ECO:0000256" key="1">
    <source>
        <dbReference type="ARBA" id="ARBA00022737"/>
    </source>
</evidence>
<evidence type="ECO:0000256" key="4">
    <source>
        <dbReference type="SAM" id="Phobius"/>
    </source>
</evidence>
<dbReference type="Gene3D" id="1.25.40.20">
    <property type="entry name" value="Ankyrin repeat-containing domain"/>
    <property type="match status" value="2"/>
</dbReference>
<keyword evidence="1" id="KW-0677">Repeat</keyword>
<dbReference type="InParanoid" id="A2FZ81"/>
<keyword evidence="4" id="KW-0812">Transmembrane</keyword>
<dbReference type="VEuPathDB" id="TrichDB:TVAGG3_0003440"/>
<feature type="domain" description="DUF3447" evidence="5">
    <location>
        <begin position="51"/>
        <end position="130"/>
    </location>
</feature>
<dbReference type="PROSITE" id="PS50297">
    <property type="entry name" value="ANK_REP_REGION"/>
    <property type="match status" value="5"/>
</dbReference>
<evidence type="ECO:0000313" key="6">
    <source>
        <dbReference type="EMBL" id="EAX89791.1"/>
    </source>
</evidence>
<feature type="repeat" description="ANK" evidence="3">
    <location>
        <begin position="337"/>
        <end position="369"/>
    </location>
</feature>
<dbReference type="SUPFAM" id="SSF48403">
    <property type="entry name" value="Ankyrin repeat"/>
    <property type="match status" value="2"/>
</dbReference>
<dbReference type="Proteomes" id="UP000001542">
    <property type="component" value="Unassembled WGS sequence"/>
</dbReference>
<dbReference type="RefSeq" id="XP_001302721.1">
    <property type="nucleotide sequence ID" value="XM_001302720.1"/>
</dbReference>
<dbReference type="AlphaFoldDB" id="A2FZ81"/>
<feature type="transmembrane region" description="Helical" evidence="4">
    <location>
        <begin position="20"/>
        <end position="44"/>
    </location>
</feature>
<dbReference type="InterPro" id="IPR020683">
    <property type="entry name" value="DUF3447"/>
</dbReference>
<dbReference type="EMBL" id="DS114166">
    <property type="protein sequence ID" value="EAX89791.1"/>
    <property type="molecule type" value="Genomic_DNA"/>
</dbReference>
<proteinExistence type="predicted"/>
<gene>
    <name evidence="6" type="ORF">TVAG_366950</name>
</gene>
<dbReference type="KEGG" id="tva:4747466"/>
<name>A2FZ81_TRIV3</name>
<evidence type="ECO:0000259" key="5">
    <source>
        <dbReference type="Pfam" id="PF11929"/>
    </source>
</evidence>
<dbReference type="Pfam" id="PF13637">
    <property type="entry name" value="Ank_4"/>
    <property type="match status" value="1"/>
</dbReference>
<evidence type="ECO:0000313" key="7">
    <source>
        <dbReference type="Proteomes" id="UP000001542"/>
    </source>
</evidence>
<reference evidence="6" key="2">
    <citation type="journal article" date="2007" name="Science">
        <title>Draft genome sequence of the sexually transmitted pathogen Trichomonas vaginalis.</title>
        <authorList>
            <person name="Carlton J.M."/>
            <person name="Hirt R.P."/>
            <person name="Silva J.C."/>
            <person name="Delcher A.L."/>
            <person name="Schatz M."/>
            <person name="Zhao Q."/>
            <person name="Wortman J.R."/>
            <person name="Bidwell S.L."/>
            <person name="Alsmark U.C.M."/>
            <person name="Besteiro S."/>
            <person name="Sicheritz-Ponten T."/>
            <person name="Noel C.J."/>
            <person name="Dacks J.B."/>
            <person name="Foster P.G."/>
            <person name="Simillion C."/>
            <person name="Van de Peer Y."/>
            <person name="Miranda-Saavedra D."/>
            <person name="Barton G.J."/>
            <person name="Westrop G.D."/>
            <person name="Mueller S."/>
            <person name="Dessi D."/>
            <person name="Fiori P.L."/>
            <person name="Ren Q."/>
            <person name="Paulsen I."/>
            <person name="Zhang H."/>
            <person name="Bastida-Corcuera F.D."/>
            <person name="Simoes-Barbosa A."/>
            <person name="Brown M.T."/>
            <person name="Hayes R.D."/>
            <person name="Mukherjee M."/>
            <person name="Okumura C.Y."/>
            <person name="Schneider R."/>
            <person name="Smith A.J."/>
            <person name="Vanacova S."/>
            <person name="Villalvazo M."/>
            <person name="Haas B.J."/>
            <person name="Pertea M."/>
            <person name="Feldblyum T.V."/>
            <person name="Utterback T.R."/>
            <person name="Shu C.L."/>
            <person name="Osoegawa K."/>
            <person name="de Jong P.J."/>
            <person name="Hrdy I."/>
            <person name="Horvathova L."/>
            <person name="Zubacova Z."/>
            <person name="Dolezal P."/>
            <person name="Malik S.B."/>
            <person name="Logsdon J.M. Jr."/>
            <person name="Henze K."/>
            <person name="Gupta A."/>
            <person name="Wang C.C."/>
            <person name="Dunne R.L."/>
            <person name="Upcroft J.A."/>
            <person name="Upcroft P."/>
            <person name="White O."/>
            <person name="Salzberg S.L."/>
            <person name="Tang P."/>
            <person name="Chiu C.-H."/>
            <person name="Lee Y.-S."/>
            <person name="Embley T.M."/>
            <person name="Coombs G.H."/>
            <person name="Mottram J.C."/>
            <person name="Tachezy J."/>
            <person name="Fraser-Liggett C.M."/>
            <person name="Johnson P.J."/>
        </authorList>
    </citation>
    <scope>NUCLEOTIDE SEQUENCE [LARGE SCALE GENOMIC DNA]</scope>
    <source>
        <strain evidence="6">G3</strain>
    </source>
</reference>
<keyword evidence="7" id="KW-1185">Reference proteome</keyword>
<dbReference type="Pfam" id="PF11929">
    <property type="entry name" value="DUF3447"/>
    <property type="match status" value="1"/>
</dbReference>
<dbReference type="SMART" id="SM00248">
    <property type="entry name" value="ANK"/>
    <property type="match status" value="7"/>
</dbReference>
<reference evidence="6" key="1">
    <citation type="submission" date="2006-10" db="EMBL/GenBank/DDBJ databases">
        <authorList>
            <person name="Amadeo P."/>
            <person name="Zhao Q."/>
            <person name="Wortman J."/>
            <person name="Fraser-Liggett C."/>
            <person name="Carlton J."/>
        </authorList>
    </citation>
    <scope>NUCLEOTIDE SEQUENCE</scope>
    <source>
        <strain evidence="6">G3</strain>
    </source>
</reference>
<dbReference type="PANTHER" id="PTHR24171">
    <property type="entry name" value="ANKYRIN REPEAT DOMAIN-CONTAINING PROTEIN 39-RELATED"/>
    <property type="match status" value="1"/>
</dbReference>
<evidence type="ECO:0000256" key="2">
    <source>
        <dbReference type="ARBA" id="ARBA00023043"/>
    </source>
</evidence>
<dbReference type="PANTHER" id="PTHR24171:SF9">
    <property type="entry name" value="ANKYRIN REPEAT DOMAIN-CONTAINING PROTEIN 39"/>
    <property type="match status" value="1"/>
</dbReference>
<protein>
    <recommendedName>
        <fullName evidence="5">DUF3447 domain-containing protein</fullName>
    </recommendedName>
</protein>
<dbReference type="OrthoDB" id="194358at2759"/>
<sequence>MYDDISTFKEIAASKALDKIIISIPSFSFSVIEAAAYFGSVNIFKFLRSEFQFKITHKCPEMSIIGGNTDIINECIKLDHFIWSKIRTAAICHNNEFLDYMLNQEKFNPSNINSYLIKDTIISHNLKLLLQMHKCDAATVIPWCTAIPLAYTYLKKEELDFSNVDYDDKCNLFRYAVAYNQIDNCKFLLNSVEDKQSILSSKDNTKQTALHIAAQNNYKEMVEFLISQGIEINAIDNFGKTPLHQAAYFNFKEIVNILVLHGAEINRRNNEMKTPLQKAAENNSIGALEVLLSHGANINEKDNLGKTALHYMIEFNNQKIAEMLISNKADINAKDNDGSTPLHNAVEANNKKTVAFLISKGANIKIKNKEKNTPLDLSKEFENKEIIKILSSAEKKDSKKTKKK</sequence>
<dbReference type="PRINTS" id="PR01415">
    <property type="entry name" value="ANKYRIN"/>
</dbReference>
<dbReference type="eggNOG" id="KOG4412">
    <property type="taxonomic scope" value="Eukaryota"/>
</dbReference>
<feature type="repeat" description="ANK" evidence="3">
    <location>
        <begin position="304"/>
        <end position="336"/>
    </location>
</feature>
<keyword evidence="4" id="KW-1133">Transmembrane helix</keyword>
<evidence type="ECO:0000256" key="3">
    <source>
        <dbReference type="PROSITE-ProRule" id="PRU00023"/>
    </source>
</evidence>
<accession>A2FZ81</accession>
<feature type="repeat" description="ANK" evidence="3">
    <location>
        <begin position="238"/>
        <end position="270"/>
    </location>
</feature>
<feature type="repeat" description="ANK" evidence="3">
    <location>
        <begin position="271"/>
        <end position="303"/>
    </location>
</feature>